<evidence type="ECO:0000313" key="2">
    <source>
        <dbReference type="EMBL" id="PLM97629.1"/>
    </source>
</evidence>
<dbReference type="Proteomes" id="UP000234473">
    <property type="component" value="Unassembled WGS sequence"/>
</dbReference>
<dbReference type="Proteomes" id="UP000234412">
    <property type="component" value="Unassembled WGS sequence"/>
</dbReference>
<gene>
    <name evidence="3" type="ORF">CWM98_02305</name>
    <name evidence="2" type="ORF">CWN47_02150</name>
</gene>
<accession>A0A2N5AMC7</accession>
<evidence type="ECO:0000313" key="3">
    <source>
        <dbReference type="EMBL" id="PLP48803.1"/>
    </source>
</evidence>
<proteinExistence type="predicted"/>
<comment type="caution">
    <text evidence="3">The sequence shown here is derived from an EMBL/GenBank/DDBJ whole genome shotgun (WGS) entry which is preliminary data.</text>
</comment>
<feature type="transmembrane region" description="Helical" evidence="1">
    <location>
        <begin position="30"/>
        <end position="53"/>
    </location>
</feature>
<name>A0A2N5AMC7_KLEVA</name>
<dbReference type="AlphaFoldDB" id="A0A2N5AMC7"/>
<dbReference type="EMBL" id="PICB01000054">
    <property type="protein sequence ID" value="PLP48803.1"/>
    <property type="molecule type" value="Genomic_DNA"/>
</dbReference>
<evidence type="ECO:0000313" key="4">
    <source>
        <dbReference type="Proteomes" id="UP000234412"/>
    </source>
</evidence>
<protein>
    <submittedName>
        <fullName evidence="3">Uncharacterized protein</fullName>
    </submittedName>
</protein>
<dbReference type="EMBL" id="PIDP01000025">
    <property type="protein sequence ID" value="PLM97629.1"/>
    <property type="molecule type" value="Genomic_DNA"/>
</dbReference>
<keyword evidence="1" id="KW-0812">Transmembrane</keyword>
<evidence type="ECO:0000313" key="5">
    <source>
        <dbReference type="Proteomes" id="UP000234473"/>
    </source>
</evidence>
<reference evidence="4 5" key="2">
    <citation type="submission" date="2018-01" db="EMBL/GenBank/DDBJ databases">
        <title>Genomic study of Klebsiella pneumoniae.</title>
        <authorList>
            <person name="Yang Y."/>
            <person name="Bicalho R."/>
        </authorList>
    </citation>
    <scope>NUCLEOTIDE SEQUENCE [LARGE SCALE GENOMIC DNA]</scope>
    <source>
        <strain evidence="3 5">A5</strain>
        <strain evidence="2 4">A8</strain>
    </source>
</reference>
<organism evidence="3 5">
    <name type="scientific">Klebsiella variicola</name>
    <dbReference type="NCBI Taxonomy" id="244366"/>
    <lineage>
        <taxon>Bacteria</taxon>
        <taxon>Pseudomonadati</taxon>
        <taxon>Pseudomonadota</taxon>
        <taxon>Gammaproteobacteria</taxon>
        <taxon>Enterobacterales</taxon>
        <taxon>Enterobacteriaceae</taxon>
        <taxon>Klebsiella/Raoultella group</taxon>
        <taxon>Klebsiella</taxon>
        <taxon>Klebsiella pneumoniae complex</taxon>
    </lineage>
</organism>
<reference evidence="4 5" key="1">
    <citation type="submission" date="2017-11" db="EMBL/GenBank/DDBJ databases">
        <authorList>
            <person name="Han C.G."/>
        </authorList>
    </citation>
    <scope>NUCLEOTIDE SEQUENCE [LARGE SCALE GENOMIC DNA]</scope>
    <source>
        <strain evidence="3 5">A5</strain>
        <strain evidence="2 4">A8</strain>
    </source>
</reference>
<evidence type="ECO:0000256" key="1">
    <source>
        <dbReference type="SAM" id="Phobius"/>
    </source>
</evidence>
<sequence length="65" mass="7344">MFSGLCLSHYLAGSREGFPRHRRPSVLRNLLMEVPVCVDTLTMAAAAIFSLLFCRNFPGNERLFL</sequence>
<keyword evidence="1" id="KW-1133">Transmembrane helix</keyword>
<keyword evidence="1" id="KW-0472">Membrane</keyword>